<evidence type="ECO:0000313" key="7">
    <source>
        <dbReference type="EMBL" id="OGG30079.1"/>
    </source>
</evidence>
<feature type="transmembrane region" description="Helical" evidence="5">
    <location>
        <begin position="121"/>
        <end position="144"/>
    </location>
</feature>
<dbReference type="InterPro" id="IPR013130">
    <property type="entry name" value="Fe3_Rdtase_TM_dom"/>
</dbReference>
<evidence type="ECO:0000256" key="5">
    <source>
        <dbReference type="SAM" id="Phobius"/>
    </source>
</evidence>
<evidence type="ECO:0000313" key="8">
    <source>
        <dbReference type="Proteomes" id="UP000176409"/>
    </source>
</evidence>
<evidence type="ECO:0000256" key="2">
    <source>
        <dbReference type="ARBA" id="ARBA00022692"/>
    </source>
</evidence>
<keyword evidence="2 5" id="KW-0812">Transmembrane</keyword>
<feature type="transmembrane region" description="Helical" evidence="5">
    <location>
        <begin position="53"/>
        <end position="76"/>
    </location>
</feature>
<evidence type="ECO:0000256" key="4">
    <source>
        <dbReference type="ARBA" id="ARBA00023136"/>
    </source>
</evidence>
<protein>
    <recommendedName>
        <fullName evidence="6">Ferric oxidoreductase domain-containing protein</fullName>
    </recommendedName>
</protein>
<feature type="transmembrane region" description="Helical" evidence="5">
    <location>
        <begin position="190"/>
        <end position="209"/>
    </location>
</feature>
<keyword evidence="4 5" id="KW-0472">Membrane</keyword>
<feature type="domain" description="Ferric oxidoreductase" evidence="6">
    <location>
        <begin position="59"/>
        <end position="160"/>
    </location>
</feature>
<feature type="transmembrane region" description="Helical" evidence="5">
    <location>
        <begin position="221"/>
        <end position="237"/>
    </location>
</feature>
<gene>
    <name evidence="7" type="ORF">A2973_02510</name>
</gene>
<comment type="subcellular location">
    <subcellularLocation>
        <location evidence="1">Membrane</location>
        <topology evidence="1">Multi-pass membrane protein</topology>
    </subcellularLocation>
</comment>
<dbReference type="GO" id="GO:0016020">
    <property type="term" value="C:membrane"/>
    <property type="evidence" value="ECO:0007669"/>
    <property type="project" value="UniProtKB-SubCell"/>
</dbReference>
<comment type="caution">
    <text evidence="7">The sequence shown here is derived from an EMBL/GenBank/DDBJ whole genome shotgun (WGS) entry which is preliminary data.</text>
</comment>
<name>A0A1F6AZI0_9BACT</name>
<keyword evidence="3 5" id="KW-1133">Transmembrane helix</keyword>
<sequence length="238" mass="25861">MARKKQPRVVSTGSGENIRQYAVAVGVVIVTVLGLRHYTIAAGSTGLSSLNQSLAASTLVLLGVVLLLGPLARLYGIFDGFLKYRKELGVMTFFTGAAHVYLVMFPLARRGPFGFYLAQPVSAYAGLTGLVIMFILLVLSVSVVERAIGTRVWWKLQYWGARLAFVAIVLHALVLKYAGWGRWISQRMGLPPLGFLAGVFAAFVLVVRISEVFGSRPARTVTAASFLTAVVFTAWVFM</sequence>
<proteinExistence type="predicted"/>
<evidence type="ECO:0000259" key="6">
    <source>
        <dbReference type="Pfam" id="PF01794"/>
    </source>
</evidence>
<feature type="transmembrane region" description="Helical" evidence="5">
    <location>
        <begin position="21"/>
        <end position="41"/>
    </location>
</feature>
<dbReference type="Pfam" id="PF01794">
    <property type="entry name" value="Ferric_reduct"/>
    <property type="match status" value="1"/>
</dbReference>
<accession>A0A1F6AZI0</accession>
<dbReference type="Proteomes" id="UP000176409">
    <property type="component" value="Unassembled WGS sequence"/>
</dbReference>
<feature type="transmembrane region" description="Helical" evidence="5">
    <location>
        <begin position="156"/>
        <end position="178"/>
    </location>
</feature>
<dbReference type="EMBL" id="MFJZ01000031">
    <property type="protein sequence ID" value="OGG30079.1"/>
    <property type="molecule type" value="Genomic_DNA"/>
</dbReference>
<feature type="transmembrane region" description="Helical" evidence="5">
    <location>
        <begin position="88"/>
        <end position="109"/>
    </location>
</feature>
<dbReference type="AlphaFoldDB" id="A0A1F6AZI0"/>
<reference evidence="7 8" key="1">
    <citation type="journal article" date="2016" name="Nat. Commun.">
        <title>Thousands of microbial genomes shed light on interconnected biogeochemical processes in an aquifer system.</title>
        <authorList>
            <person name="Anantharaman K."/>
            <person name="Brown C.T."/>
            <person name="Hug L.A."/>
            <person name="Sharon I."/>
            <person name="Castelle C.J."/>
            <person name="Probst A.J."/>
            <person name="Thomas B.C."/>
            <person name="Singh A."/>
            <person name="Wilkins M.J."/>
            <person name="Karaoz U."/>
            <person name="Brodie E.L."/>
            <person name="Williams K.H."/>
            <person name="Hubbard S.S."/>
            <person name="Banfield J.F."/>
        </authorList>
    </citation>
    <scope>NUCLEOTIDE SEQUENCE [LARGE SCALE GENOMIC DNA]</scope>
</reference>
<evidence type="ECO:0000256" key="1">
    <source>
        <dbReference type="ARBA" id="ARBA00004141"/>
    </source>
</evidence>
<evidence type="ECO:0000256" key="3">
    <source>
        <dbReference type="ARBA" id="ARBA00022989"/>
    </source>
</evidence>
<organism evidence="7 8">
    <name type="scientific">Candidatus Gottesmanbacteria bacterium RIFCSPLOWO2_01_FULL_49_10</name>
    <dbReference type="NCBI Taxonomy" id="1798396"/>
    <lineage>
        <taxon>Bacteria</taxon>
        <taxon>Candidatus Gottesmaniibacteriota</taxon>
    </lineage>
</organism>